<keyword evidence="2" id="KW-0732">Signal</keyword>
<evidence type="ECO:0000313" key="6">
    <source>
        <dbReference type="Proteomes" id="UP001500212"/>
    </source>
</evidence>
<evidence type="ECO:0000256" key="3">
    <source>
        <dbReference type="SAM" id="MobiDB-lite"/>
    </source>
</evidence>
<dbReference type="Pfam" id="PF11999">
    <property type="entry name" value="Ice_binding"/>
    <property type="match status" value="1"/>
</dbReference>
<accession>A0ABP8TKP2</accession>
<feature type="transmembrane region" description="Helical" evidence="4">
    <location>
        <begin position="12"/>
        <end position="37"/>
    </location>
</feature>
<protein>
    <recommendedName>
        <fullName evidence="7">DUF3494 domain-containing protein</fullName>
    </recommendedName>
</protein>
<dbReference type="EMBL" id="BAABHJ010000007">
    <property type="protein sequence ID" value="GAA4607760.1"/>
    <property type="molecule type" value="Genomic_DNA"/>
</dbReference>
<feature type="compositionally biased region" description="Low complexity" evidence="3">
    <location>
        <begin position="431"/>
        <end position="451"/>
    </location>
</feature>
<dbReference type="InterPro" id="IPR021884">
    <property type="entry name" value="Ice-bd_prot"/>
</dbReference>
<comment type="similarity">
    <text evidence="1">Belongs to the ice-binding protein family.</text>
</comment>
<evidence type="ECO:0000256" key="1">
    <source>
        <dbReference type="ARBA" id="ARBA00005445"/>
    </source>
</evidence>
<evidence type="ECO:0008006" key="7">
    <source>
        <dbReference type="Google" id="ProtNLM"/>
    </source>
</evidence>
<evidence type="ECO:0000256" key="4">
    <source>
        <dbReference type="SAM" id="Phobius"/>
    </source>
</evidence>
<evidence type="ECO:0000256" key="2">
    <source>
        <dbReference type="ARBA" id="ARBA00022729"/>
    </source>
</evidence>
<feature type="region of interest" description="Disordered" evidence="3">
    <location>
        <begin position="431"/>
        <end position="457"/>
    </location>
</feature>
<keyword evidence="4" id="KW-0472">Membrane</keyword>
<dbReference type="Proteomes" id="UP001500212">
    <property type="component" value="Unassembled WGS sequence"/>
</dbReference>
<name>A0ABP8TKP2_9ACTN</name>
<evidence type="ECO:0000313" key="5">
    <source>
        <dbReference type="EMBL" id="GAA4607760.1"/>
    </source>
</evidence>
<dbReference type="PANTHER" id="PTHR36489:SF2">
    <property type="entry name" value="APPLE DOMAIN-CONTAINING PROTEIN"/>
    <property type="match status" value="1"/>
</dbReference>
<dbReference type="PANTHER" id="PTHR36489">
    <property type="entry name" value="PROTEIN-COUPLED RECEPTOR GPR1, PUTATIVE-RELATED"/>
    <property type="match status" value="1"/>
</dbReference>
<organism evidence="5 6">
    <name type="scientific">Actinoallomurus liliacearum</name>
    <dbReference type="NCBI Taxonomy" id="1080073"/>
    <lineage>
        <taxon>Bacteria</taxon>
        <taxon>Bacillati</taxon>
        <taxon>Actinomycetota</taxon>
        <taxon>Actinomycetes</taxon>
        <taxon>Streptosporangiales</taxon>
        <taxon>Thermomonosporaceae</taxon>
        <taxon>Actinoallomurus</taxon>
    </lineage>
</organism>
<sequence length="484" mass="48770">MRSNIIQAFRRPIGYSALAVGIAVGVTFVAVMSAFAIRQTHTRAAQAPVNLGTAANFAVLGGSTVTNTGPSVVTGDLGVSPGSAVTGFPPGTVFGAVHQADAVASQAQTDLTTAYNDAAGRTPAAALPGDIGGLTLTPGVYKASSSLGLTGTVTLDGQGDPNAVFIIQVGSALTTASSSVVRLINGAQACNVIWQIGSSATLGTGSTFRGNILALTSITVTTGTNIFGRTLARNGAVTLDTNVISKDDCQSTPTPTPTVTVTNTVTATPTVTATATVTATPTVTVTAQPTATPTVTVTAQPTATPTVTVTAQPTATPTVTVTAQPTATPTVTVTAQPTATPTVTATRTVTAQPTATPTVTATRTVTAQPTATPTVTATRTVTAQPTATPTVTVTAKPTATPTVTATRTVTAQPTATPTVTVTARPRVIVTPCRPTGSHSSGLTSSTTSSHSNGKTDVDIDHHGRAYHRSMTHMREVQLPRWILR</sequence>
<proteinExistence type="inferred from homology"/>
<reference evidence="6" key="1">
    <citation type="journal article" date="2019" name="Int. J. Syst. Evol. Microbiol.">
        <title>The Global Catalogue of Microorganisms (GCM) 10K type strain sequencing project: providing services to taxonomists for standard genome sequencing and annotation.</title>
        <authorList>
            <consortium name="The Broad Institute Genomics Platform"/>
            <consortium name="The Broad Institute Genome Sequencing Center for Infectious Disease"/>
            <person name="Wu L."/>
            <person name="Ma J."/>
        </authorList>
    </citation>
    <scope>NUCLEOTIDE SEQUENCE [LARGE SCALE GENOMIC DNA]</scope>
    <source>
        <strain evidence="6">JCM 17938</strain>
    </source>
</reference>
<comment type="caution">
    <text evidence="5">The sequence shown here is derived from an EMBL/GenBank/DDBJ whole genome shotgun (WGS) entry which is preliminary data.</text>
</comment>
<gene>
    <name evidence="5" type="ORF">GCM10023195_29800</name>
</gene>
<keyword evidence="6" id="KW-1185">Reference proteome</keyword>
<keyword evidence="4" id="KW-1133">Transmembrane helix</keyword>
<keyword evidence="4" id="KW-0812">Transmembrane</keyword>